<name>A0A074X2Z9_9PEZI</name>
<evidence type="ECO:0000313" key="9">
    <source>
        <dbReference type="Proteomes" id="UP000027730"/>
    </source>
</evidence>
<feature type="signal peptide" evidence="7">
    <location>
        <begin position="1"/>
        <end position="17"/>
    </location>
</feature>
<dbReference type="GO" id="GO:0005576">
    <property type="term" value="C:extracellular region"/>
    <property type="evidence" value="ECO:0007669"/>
    <property type="project" value="TreeGrafter"/>
</dbReference>
<evidence type="ECO:0000256" key="6">
    <source>
        <dbReference type="RuleBase" id="RU004328"/>
    </source>
</evidence>
<dbReference type="RefSeq" id="XP_013431126.1">
    <property type="nucleotide sequence ID" value="XM_013575672.1"/>
</dbReference>
<evidence type="ECO:0000256" key="5">
    <source>
        <dbReference type="PIRSR" id="PIRSR633697-1"/>
    </source>
</evidence>
<dbReference type="AlphaFoldDB" id="A0A074X2Z9"/>
<dbReference type="InterPro" id="IPR018188">
    <property type="entry name" value="RNase_T2_His_AS_1"/>
</dbReference>
<organism evidence="8 9">
    <name type="scientific">Aureobasidium namibiae CBS 147.97</name>
    <dbReference type="NCBI Taxonomy" id="1043004"/>
    <lineage>
        <taxon>Eukaryota</taxon>
        <taxon>Fungi</taxon>
        <taxon>Dikarya</taxon>
        <taxon>Ascomycota</taxon>
        <taxon>Pezizomycotina</taxon>
        <taxon>Dothideomycetes</taxon>
        <taxon>Dothideomycetidae</taxon>
        <taxon>Dothideales</taxon>
        <taxon>Saccotheciaceae</taxon>
        <taxon>Aureobasidium</taxon>
    </lineage>
</organism>
<dbReference type="OrthoDB" id="435754at2759"/>
<dbReference type="CDD" id="cd01061">
    <property type="entry name" value="RNase_T2_euk"/>
    <property type="match status" value="1"/>
</dbReference>
<feature type="active site" evidence="5">
    <location>
        <position position="170"/>
    </location>
</feature>
<evidence type="ECO:0000256" key="3">
    <source>
        <dbReference type="ARBA" id="ARBA00022759"/>
    </source>
</evidence>
<dbReference type="InterPro" id="IPR001568">
    <property type="entry name" value="RNase_T2-like"/>
</dbReference>
<evidence type="ECO:0000256" key="1">
    <source>
        <dbReference type="ARBA" id="ARBA00007469"/>
    </source>
</evidence>
<dbReference type="Gene3D" id="3.90.730.10">
    <property type="entry name" value="Ribonuclease T2-like"/>
    <property type="match status" value="1"/>
</dbReference>
<dbReference type="GO" id="GO:0006401">
    <property type="term" value="P:RNA catabolic process"/>
    <property type="evidence" value="ECO:0007669"/>
    <property type="project" value="TreeGrafter"/>
</dbReference>
<dbReference type="GeneID" id="25414584"/>
<dbReference type="PANTHER" id="PTHR11240:SF17">
    <property type="entry name" value="RIBONUCLEASE T2"/>
    <property type="match status" value="1"/>
</dbReference>
<evidence type="ECO:0000256" key="4">
    <source>
        <dbReference type="ARBA" id="ARBA00023157"/>
    </source>
</evidence>
<feature type="active site" evidence="5">
    <location>
        <position position="174"/>
    </location>
</feature>
<dbReference type="PANTHER" id="PTHR11240">
    <property type="entry name" value="RIBONUCLEASE T2"/>
    <property type="match status" value="1"/>
</dbReference>
<dbReference type="GO" id="GO:0003723">
    <property type="term" value="F:RNA binding"/>
    <property type="evidence" value="ECO:0007669"/>
    <property type="project" value="InterPro"/>
</dbReference>
<dbReference type="HOGENOM" id="CLU_037966_2_0_1"/>
<keyword evidence="9" id="KW-1185">Reference proteome</keyword>
<dbReference type="InterPro" id="IPR033130">
    <property type="entry name" value="RNase_T2_His_AS_2"/>
</dbReference>
<keyword evidence="3" id="KW-0255">Endonuclease</keyword>
<dbReference type="GO" id="GO:0033897">
    <property type="term" value="F:ribonuclease T2 activity"/>
    <property type="evidence" value="ECO:0007669"/>
    <property type="project" value="UniProtKB-EC"/>
</dbReference>
<comment type="similarity">
    <text evidence="1 6">Belongs to the RNase T2 family.</text>
</comment>
<dbReference type="PROSITE" id="PS00531">
    <property type="entry name" value="RNASE_T2_2"/>
    <property type="match status" value="1"/>
</dbReference>
<dbReference type="PROSITE" id="PS00530">
    <property type="entry name" value="RNASE_T2_1"/>
    <property type="match status" value="1"/>
</dbReference>
<evidence type="ECO:0000313" key="8">
    <source>
        <dbReference type="EMBL" id="KEQ76392.1"/>
    </source>
</evidence>
<dbReference type="InterPro" id="IPR033697">
    <property type="entry name" value="Ribonuclease_T2_eukaryotic"/>
</dbReference>
<gene>
    <name evidence="8" type="ORF">M436DRAFT_69413</name>
</gene>
<dbReference type="Pfam" id="PF00445">
    <property type="entry name" value="Ribonuclease_T2"/>
    <property type="match status" value="1"/>
</dbReference>
<keyword evidence="3" id="KW-0378">Hydrolase</keyword>
<feature type="chain" id="PRO_5001703006" description="ribonuclease T2" evidence="7">
    <location>
        <begin position="18"/>
        <end position="322"/>
    </location>
</feature>
<keyword evidence="3" id="KW-0540">Nuclease</keyword>
<evidence type="ECO:0000256" key="7">
    <source>
        <dbReference type="SAM" id="SignalP"/>
    </source>
</evidence>
<feature type="active site" evidence="5">
    <location>
        <position position="89"/>
    </location>
</feature>
<dbReference type="InterPro" id="IPR036430">
    <property type="entry name" value="RNase_T2-like_sf"/>
</dbReference>
<dbReference type="Proteomes" id="UP000027730">
    <property type="component" value="Unassembled WGS sequence"/>
</dbReference>
<dbReference type="EMBL" id="KL584703">
    <property type="protein sequence ID" value="KEQ76392.1"/>
    <property type="molecule type" value="Genomic_DNA"/>
</dbReference>
<sequence length="322" mass="35343">MRYSIAAASLFSTSALAVLYPGQSNVNHTCQLTNSDAVLSCSSAANPNTVDSCCAETYGGLFLSTQFWSTYTGLESEGQLLPADDWTLHGLWPDFCNGSYTQYCDLNRQYDPTPSPNTTNSLPNGTVVPPYKGPSIDTFLEPFGKYDLLAWMKKYWINQGAPNSDFWGHEFSKHGTCFSTFDVPCYGPEYVQHQEVVQFFETAILYYRRLPTYGWLNAAGIKPSNTTTYSIGQFQNALTKGYGALPYIGCSGPRYNETAAGAGSTDNGRTQISETWYYFHALGQPQRGAWLPTNATGSVTSCAKAPNALRYPLRANGSTWGA</sequence>
<keyword evidence="7" id="KW-0732">Signal</keyword>
<proteinExistence type="inferred from homology"/>
<evidence type="ECO:0000256" key="2">
    <source>
        <dbReference type="ARBA" id="ARBA00012571"/>
    </source>
</evidence>
<accession>A0A074X2Z9</accession>
<reference evidence="8 9" key="1">
    <citation type="journal article" date="2014" name="BMC Genomics">
        <title>Genome sequencing of four Aureobasidium pullulans varieties: biotechnological potential, stress tolerance, and description of new species.</title>
        <authorList>
            <person name="Gostin Ar C."/>
            <person name="Ohm R.A."/>
            <person name="Kogej T."/>
            <person name="Sonjak S."/>
            <person name="Turk M."/>
            <person name="Zajc J."/>
            <person name="Zalar P."/>
            <person name="Grube M."/>
            <person name="Sun H."/>
            <person name="Han J."/>
            <person name="Sharma A."/>
            <person name="Chiniquy J."/>
            <person name="Ngan C.Y."/>
            <person name="Lipzen A."/>
            <person name="Barry K."/>
            <person name="Grigoriev I.V."/>
            <person name="Gunde-Cimerman N."/>
        </authorList>
    </citation>
    <scope>NUCLEOTIDE SEQUENCE [LARGE SCALE GENOMIC DNA]</scope>
    <source>
        <strain evidence="8 9">CBS 147.97</strain>
    </source>
</reference>
<dbReference type="EC" id="4.6.1.19" evidence="2"/>
<dbReference type="SUPFAM" id="SSF55895">
    <property type="entry name" value="Ribonuclease Rh-like"/>
    <property type="match status" value="1"/>
</dbReference>
<keyword evidence="4" id="KW-1015">Disulfide bond</keyword>
<protein>
    <recommendedName>
        <fullName evidence="2">ribonuclease T2</fullName>
        <ecNumber evidence="2">4.6.1.19</ecNumber>
    </recommendedName>
</protein>